<dbReference type="InterPro" id="IPR027417">
    <property type="entry name" value="P-loop_NTPase"/>
</dbReference>
<proteinExistence type="inferred from homology"/>
<accession>A0ABD5Q102</accession>
<keyword evidence="8" id="KW-1185">Reference proteome</keyword>
<dbReference type="SUPFAM" id="SSF52540">
    <property type="entry name" value="P-loop containing nucleoside triphosphate hydrolases"/>
    <property type="match status" value="1"/>
</dbReference>
<name>A0ABD5Q102_9EURY</name>
<comment type="caution">
    <text evidence="7">The sequence shown here is derived from an EMBL/GenBank/DDBJ whole genome shotgun (WGS) entry which is preliminary data.</text>
</comment>
<dbReference type="Proteomes" id="UP001595945">
    <property type="component" value="Unassembled WGS sequence"/>
</dbReference>
<evidence type="ECO:0000313" key="7">
    <source>
        <dbReference type="EMBL" id="MFC4824328.1"/>
    </source>
</evidence>
<keyword evidence="2" id="KW-0813">Transport</keyword>
<dbReference type="InterPro" id="IPR003593">
    <property type="entry name" value="AAA+_ATPase"/>
</dbReference>
<sequence>MAEATLLEVRSLDAVADWFRVTYDVNLTVTEGEVVGILGPDGAGKTTVTKGILGYRKPRSGSVRLRGVELTEQSPEVRQGNGIGYQSDSEQLFDDLTVDENLRVPIWKRGDICGVTDGPDAVDHVYERFESLSTCKHKRIETFDDGDKTRKAAIGQSLVLQPDLLVLDEPLRGVSPDAADDICETLRELKTEGLGILLTDSGIDDPPDILDRAIVMERGEIIDEGGPDRVSSRVDEADLDRGWAEMNA</sequence>
<feature type="domain" description="ABC transporter" evidence="6">
    <location>
        <begin position="7"/>
        <end position="243"/>
    </location>
</feature>
<evidence type="ECO:0000256" key="3">
    <source>
        <dbReference type="ARBA" id="ARBA00022741"/>
    </source>
</evidence>
<dbReference type="SMART" id="SM00382">
    <property type="entry name" value="AAA"/>
    <property type="match status" value="1"/>
</dbReference>
<dbReference type="InterPro" id="IPR052156">
    <property type="entry name" value="BCAA_Transport_ATP-bd_LivF"/>
</dbReference>
<gene>
    <name evidence="7" type="ORF">ACFO9K_08635</name>
</gene>
<keyword evidence="5" id="KW-0029">Amino-acid transport</keyword>
<protein>
    <submittedName>
        <fullName evidence="7">ATP-binding cassette domain-containing protein</fullName>
    </submittedName>
</protein>
<dbReference type="GO" id="GO:0005524">
    <property type="term" value="F:ATP binding"/>
    <property type="evidence" value="ECO:0007669"/>
    <property type="project" value="UniProtKB-KW"/>
</dbReference>
<dbReference type="PROSITE" id="PS50893">
    <property type="entry name" value="ABC_TRANSPORTER_2"/>
    <property type="match status" value="1"/>
</dbReference>
<evidence type="ECO:0000256" key="1">
    <source>
        <dbReference type="ARBA" id="ARBA00005417"/>
    </source>
</evidence>
<dbReference type="EMBL" id="JBHSHT010000001">
    <property type="protein sequence ID" value="MFC4824328.1"/>
    <property type="molecule type" value="Genomic_DNA"/>
</dbReference>
<dbReference type="Pfam" id="PF00005">
    <property type="entry name" value="ABC_tran"/>
    <property type="match status" value="1"/>
</dbReference>
<keyword evidence="4 7" id="KW-0067">ATP-binding</keyword>
<dbReference type="GeneID" id="73044988"/>
<reference evidence="7 8" key="1">
    <citation type="journal article" date="2019" name="Int. J. Syst. Evol. Microbiol.">
        <title>The Global Catalogue of Microorganisms (GCM) 10K type strain sequencing project: providing services to taxonomists for standard genome sequencing and annotation.</title>
        <authorList>
            <consortium name="The Broad Institute Genomics Platform"/>
            <consortium name="The Broad Institute Genome Sequencing Center for Infectious Disease"/>
            <person name="Wu L."/>
            <person name="Ma J."/>
        </authorList>
    </citation>
    <scope>NUCLEOTIDE SEQUENCE [LARGE SCALE GENOMIC DNA]</scope>
    <source>
        <strain evidence="7 8">XZYJ18</strain>
    </source>
</reference>
<dbReference type="PANTHER" id="PTHR43820:SF4">
    <property type="entry name" value="HIGH-AFFINITY BRANCHED-CHAIN AMINO ACID TRANSPORT ATP-BINDING PROTEIN LIVF"/>
    <property type="match status" value="1"/>
</dbReference>
<comment type="similarity">
    <text evidence="1">Belongs to the ABC transporter superfamily.</text>
</comment>
<dbReference type="AlphaFoldDB" id="A0ABD5Q102"/>
<dbReference type="InterPro" id="IPR003439">
    <property type="entry name" value="ABC_transporter-like_ATP-bd"/>
</dbReference>
<dbReference type="GO" id="GO:0006865">
    <property type="term" value="P:amino acid transport"/>
    <property type="evidence" value="ECO:0007669"/>
    <property type="project" value="UniProtKB-KW"/>
</dbReference>
<evidence type="ECO:0000256" key="2">
    <source>
        <dbReference type="ARBA" id="ARBA00022448"/>
    </source>
</evidence>
<organism evidence="7 8">
    <name type="scientific">Halorussus aquaticus</name>
    <dbReference type="NCBI Taxonomy" id="2953748"/>
    <lineage>
        <taxon>Archaea</taxon>
        <taxon>Methanobacteriati</taxon>
        <taxon>Methanobacteriota</taxon>
        <taxon>Stenosarchaea group</taxon>
        <taxon>Halobacteria</taxon>
        <taxon>Halobacteriales</taxon>
        <taxon>Haladaptataceae</taxon>
        <taxon>Halorussus</taxon>
    </lineage>
</organism>
<evidence type="ECO:0000313" key="8">
    <source>
        <dbReference type="Proteomes" id="UP001595945"/>
    </source>
</evidence>
<evidence type="ECO:0000256" key="4">
    <source>
        <dbReference type="ARBA" id="ARBA00022840"/>
    </source>
</evidence>
<keyword evidence="3" id="KW-0547">Nucleotide-binding</keyword>
<evidence type="ECO:0000259" key="6">
    <source>
        <dbReference type="PROSITE" id="PS50893"/>
    </source>
</evidence>
<dbReference type="PANTHER" id="PTHR43820">
    <property type="entry name" value="HIGH-AFFINITY BRANCHED-CHAIN AMINO ACID TRANSPORT ATP-BINDING PROTEIN LIVF"/>
    <property type="match status" value="1"/>
</dbReference>
<dbReference type="RefSeq" id="WP_254269922.1">
    <property type="nucleotide sequence ID" value="NZ_CP100400.1"/>
</dbReference>
<evidence type="ECO:0000256" key="5">
    <source>
        <dbReference type="ARBA" id="ARBA00022970"/>
    </source>
</evidence>
<dbReference type="Gene3D" id="3.40.50.300">
    <property type="entry name" value="P-loop containing nucleotide triphosphate hydrolases"/>
    <property type="match status" value="1"/>
</dbReference>